<name>A0ABR2BMQ2_9ROSI</name>
<organism evidence="1 2">
    <name type="scientific">Hibiscus sabdariffa</name>
    <name type="common">roselle</name>
    <dbReference type="NCBI Taxonomy" id="183260"/>
    <lineage>
        <taxon>Eukaryota</taxon>
        <taxon>Viridiplantae</taxon>
        <taxon>Streptophyta</taxon>
        <taxon>Embryophyta</taxon>
        <taxon>Tracheophyta</taxon>
        <taxon>Spermatophyta</taxon>
        <taxon>Magnoliopsida</taxon>
        <taxon>eudicotyledons</taxon>
        <taxon>Gunneridae</taxon>
        <taxon>Pentapetalae</taxon>
        <taxon>rosids</taxon>
        <taxon>malvids</taxon>
        <taxon>Malvales</taxon>
        <taxon>Malvaceae</taxon>
        <taxon>Malvoideae</taxon>
        <taxon>Hibiscus</taxon>
    </lineage>
</organism>
<evidence type="ECO:0000313" key="1">
    <source>
        <dbReference type="EMBL" id="KAK8508414.1"/>
    </source>
</evidence>
<comment type="caution">
    <text evidence="1">The sequence shown here is derived from an EMBL/GenBank/DDBJ whole genome shotgun (WGS) entry which is preliminary data.</text>
</comment>
<keyword evidence="2" id="KW-1185">Reference proteome</keyword>
<dbReference type="EMBL" id="JBBPBM010000101">
    <property type="protein sequence ID" value="KAK8508414.1"/>
    <property type="molecule type" value="Genomic_DNA"/>
</dbReference>
<evidence type="ECO:0000313" key="2">
    <source>
        <dbReference type="Proteomes" id="UP001472677"/>
    </source>
</evidence>
<sequence length="143" mass="15660">MGSEGMNNEQDEASDKCMDNDVNKSKGNDEDDVQLVPESATMHEDKLVGVDCEEETKGLGKEGDHEVTGIGNKVGFTQELVSEPTLQYDVVRDGPSLSNEGSKVEVINYMGNRRKVRQIVDVIHSLLSPDEGIQTAKQQHKTG</sequence>
<protein>
    <submittedName>
        <fullName evidence="1">Uncharacterized protein</fullName>
    </submittedName>
</protein>
<proteinExistence type="predicted"/>
<gene>
    <name evidence="1" type="ORF">V6N12_020195</name>
</gene>
<reference evidence="1 2" key="1">
    <citation type="journal article" date="2024" name="G3 (Bethesda)">
        <title>Genome assembly of Hibiscus sabdariffa L. provides insights into metabolisms of medicinal natural products.</title>
        <authorList>
            <person name="Kim T."/>
        </authorList>
    </citation>
    <scope>NUCLEOTIDE SEQUENCE [LARGE SCALE GENOMIC DNA]</scope>
    <source>
        <strain evidence="1">TK-2024</strain>
        <tissue evidence="1">Old leaves</tissue>
    </source>
</reference>
<dbReference type="Proteomes" id="UP001472677">
    <property type="component" value="Unassembled WGS sequence"/>
</dbReference>
<accession>A0ABR2BMQ2</accession>